<name>A0A1G7UK44_9BACT</name>
<feature type="region of interest" description="Disordered" evidence="1">
    <location>
        <begin position="16"/>
        <end position="38"/>
    </location>
</feature>
<dbReference type="InterPro" id="IPR036812">
    <property type="entry name" value="NAD(P)_OxRdtase_dom_sf"/>
</dbReference>
<proteinExistence type="predicted"/>
<feature type="domain" description="4Fe-4S ferredoxin-type" evidence="2">
    <location>
        <begin position="395"/>
        <end position="425"/>
    </location>
</feature>
<reference evidence="4" key="1">
    <citation type="submission" date="2016-10" db="EMBL/GenBank/DDBJ databases">
        <authorList>
            <person name="Varghese N."/>
            <person name="Submissions S."/>
        </authorList>
    </citation>
    <scope>NUCLEOTIDE SEQUENCE [LARGE SCALE GENOMIC DNA]</scope>
    <source>
        <strain evidence="4">BP1-148</strain>
    </source>
</reference>
<gene>
    <name evidence="3" type="ORF">SAMN04487901_104151</name>
</gene>
<sequence length="440" mass="50770">MGLGSAAAIAACAGKKSDNGNDIGEPPVGQMTYRTNPKNNDKVSVLGYGMMRLPQLPDSEEFDQDMINQQTDYALEHGVNYFDTSPVYCRGLSERCTGIALSRHKRKEYLVATKLSNFGDASREGSMQMYQNSFKELQVEYIDYYLLHAIGGSMEEFNKRYVDNGMMDFLMQEREAGRIRNLGFSFHGQKEVFDEVLAMTDQYHWDFVQIELNYLDWNYANEINSFNVDASYLYAELEKRHIPAVIMEPLLGGRLVKDLPQYAINELKQRDPQKSIASWAFRYAGTPEGVLTVLSGMTFMEHLKDNLLSYCPLEPLTEEEQRFLDTEIAQQMMEMGTIPCNNCQYCMPCPYGIDIPGIFVHYNKWLVEKTLPKDKGDENYRKNRRNYLISLDRAIPKDRQPDHCIMCNHCIEVKTCPQKIRIPQELKKIADLMEQLKRDE</sequence>
<evidence type="ECO:0000313" key="4">
    <source>
        <dbReference type="Proteomes" id="UP000198779"/>
    </source>
</evidence>
<dbReference type="InterPro" id="IPR053135">
    <property type="entry name" value="AKR2_Oxidoreductase"/>
</dbReference>
<protein>
    <recommendedName>
        <fullName evidence="2">4Fe-4S ferredoxin-type domain-containing protein</fullName>
    </recommendedName>
</protein>
<dbReference type="STRING" id="645274.SAMN04487901_104151"/>
<accession>A0A1G7UK44</accession>
<evidence type="ECO:0000313" key="3">
    <source>
        <dbReference type="EMBL" id="SDG47611.1"/>
    </source>
</evidence>
<organism evidence="3 4">
    <name type="scientific">Prevotella communis</name>
    <dbReference type="NCBI Taxonomy" id="2913614"/>
    <lineage>
        <taxon>Bacteria</taxon>
        <taxon>Pseudomonadati</taxon>
        <taxon>Bacteroidota</taxon>
        <taxon>Bacteroidia</taxon>
        <taxon>Bacteroidales</taxon>
        <taxon>Prevotellaceae</taxon>
        <taxon>Prevotella</taxon>
    </lineage>
</organism>
<dbReference type="AlphaFoldDB" id="A0A1G7UK44"/>
<keyword evidence="4" id="KW-1185">Reference proteome</keyword>
<dbReference type="PANTHER" id="PTHR43312:SF2">
    <property type="entry name" value="OXIDOREDUCTASE"/>
    <property type="match status" value="1"/>
</dbReference>
<dbReference type="PROSITE" id="PS51379">
    <property type="entry name" value="4FE4S_FER_2"/>
    <property type="match status" value="1"/>
</dbReference>
<dbReference type="SUPFAM" id="SSF51430">
    <property type="entry name" value="NAD(P)-linked oxidoreductase"/>
    <property type="match status" value="1"/>
</dbReference>
<dbReference type="Pfam" id="PF00248">
    <property type="entry name" value="Aldo_ket_red"/>
    <property type="match status" value="1"/>
</dbReference>
<dbReference type="InterPro" id="IPR023210">
    <property type="entry name" value="NADP_OxRdtase_dom"/>
</dbReference>
<dbReference type="InterPro" id="IPR017896">
    <property type="entry name" value="4Fe4S_Fe-S-bd"/>
</dbReference>
<dbReference type="EMBL" id="FNCQ01000004">
    <property type="protein sequence ID" value="SDG47611.1"/>
    <property type="molecule type" value="Genomic_DNA"/>
</dbReference>
<dbReference type="PANTHER" id="PTHR43312">
    <property type="entry name" value="D-THREO-ALDOSE 1-DEHYDROGENASE"/>
    <property type="match status" value="1"/>
</dbReference>
<dbReference type="Gene3D" id="3.20.20.100">
    <property type="entry name" value="NADP-dependent oxidoreductase domain"/>
    <property type="match status" value="1"/>
</dbReference>
<dbReference type="CDD" id="cd19096">
    <property type="entry name" value="AKR_Fe-S_oxidoreductase"/>
    <property type="match status" value="1"/>
</dbReference>
<dbReference type="Proteomes" id="UP000198779">
    <property type="component" value="Unassembled WGS sequence"/>
</dbReference>
<evidence type="ECO:0000259" key="2">
    <source>
        <dbReference type="PROSITE" id="PS51379"/>
    </source>
</evidence>
<evidence type="ECO:0000256" key="1">
    <source>
        <dbReference type="SAM" id="MobiDB-lite"/>
    </source>
</evidence>